<evidence type="ECO:0000313" key="2">
    <source>
        <dbReference type="EMBL" id="RKF64121.1"/>
    </source>
</evidence>
<feature type="compositionally biased region" description="Polar residues" evidence="1">
    <location>
        <begin position="15"/>
        <end position="25"/>
    </location>
</feature>
<protein>
    <submittedName>
        <fullName evidence="2">Uncharacterized protein</fullName>
    </submittedName>
</protein>
<comment type="caution">
    <text evidence="2">The sequence shown here is derived from an EMBL/GenBank/DDBJ whole genome shotgun (WGS) entry which is preliminary data.</text>
</comment>
<feature type="region of interest" description="Disordered" evidence="1">
    <location>
        <begin position="1"/>
        <end position="25"/>
    </location>
</feature>
<reference evidence="2 3" key="1">
    <citation type="journal article" date="2018" name="BMC Genomics">
        <title>Comparative genome analyses reveal sequence features reflecting distinct modes of host-adaptation between dicot and monocot powdery mildew.</title>
        <authorList>
            <person name="Wu Y."/>
            <person name="Ma X."/>
            <person name="Pan Z."/>
            <person name="Kale S.D."/>
            <person name="Song Y."/>
            <person name="King H."/>
            <person name="Zhang Q."/>
            <person name="Presley C."/>
            <person name="Deng X."/>
            <person name="Wei C.I."/>
            <person name="Xiao S."/>
        </authorList>
    </citation>
    <scope>NUCLEOTIDE SEQUENCE [LARGE SCALE GENOMIC DNA]</scope>
    <source>
        <strain evidence="2">UMSG3</strain>
    </source>
</reference>
<dbReference type="EMBL" id="MCBQ01013482">
    <property type="protein sequence ID" value="RKF64121.1"/>
    <property type="molecule type" value="Genomic_DNA"/>
</dbReference>
<name>A0A420I3A8_9PEZI</name>
<keyword evidence="3" id="KW-1185">Reference proteome</keyword>
<proteinExistence type="predicted"/>
<evidence type="ECO:0000313" key="3">
    <source>
        <dbReference type="Proteomes" id="UP000283383"/>
    </source>
</evidence>
<accession>A0A420I3A8</accession>
<evidence type="ECO:0000256" key="1">
    <source>
        <dbReference type="SAM" id="MobiDB-lite"/>
    </source>
</evidence>
<gene>
    <name evidence="2" type="ORF">GcM3_134012</name>
</gene>
<organism evidence="2 3">
    <name type="scientific">Golovinomyces cichoracearum</name>
    <dbReference type="NCBI Taxonomy" id="62708"/>
    <lineage>
        <taxon>Eukaryota</taxon>
        <taxon>Fungi</taxon>
        <taxon>Dikarya</taxon>
        <taxon>Ascomycota</taxon>
        <taxon>Pezizomycotina</taxon>
        <taxon>Leotiomycetes</taxon>
        <taxon>Erysiphales</taxon>
        <taxon>Erysiphaceae</taxon>
        <taxon>Golovinomyces</taxon>
    </lineage>
</organism>
<dbReference type="Proteomes" id="UP000283383">
    <property type="component" value="Unassembled WGS sequence"/>
</dbReference>
<dbReference type="AlphaFoldDB" id="A0A420I3A8"/>
<sequence>MGNNLDGIQDEPSDSARTGSELSLSESPNRIFNTHLLTSIYSRAMRRYRISSVNPLGYEPFAIWIKKDLYGSTMVQN</sequence>